<dbReference type="GO" id="GO:0010181">
    <property type="term" value="F:FMN binding"/>
    <property type="evidence" value="ECO:0007669"/>
    <property type="project" value="TreeGrafter"/>
</dbReference>
<protein>
    <recommendedName>
        <fullName evidence="4">assimilatory sulfite reductase (NADPH)</fullName>
        <ecNumber evidence="4">1.8.1.2</ecNumber>
    </recommendedName>
</protein>
<dbReference type="FunFam" id="1.20.990.10:FF:000010">
    <property type="entry name" value="Sulfite reductase [NADPH] flavoprotein component"/>
    <property type="match status" value="1"/>
</dbReference>
<dbReference type="GeneID" id="36514906"/>
<evidence type="ECO:0000313" key="16">
    <source>
        <dbReference type="Proteomes" id="UP000238350"/>
    </source>
</evidence>
<dbReference type="PROSITE" id="PS51384">
    <property type="entry name" value="FAD_FR"/>
    <property type="match status" value="1"/>
</dbReference>
<dbReference type="OrthoDB" id="1856718at2759"/>
<comment type="catalytic activity">
    <reaction evidence="12">
        <text>hydrogen sulfide + 3 NADP(+) + 3 H2O = sulfite + 3 NADPH + 4 H(+)</text>
        <dbReference type="Rhea" id="RHEA:13801"/>
        <dbReference type="ChEBI" id="CHEBI:15377"/>
        <dbReference type="ChEBI" id="CHEBI:15378"/>
        <dbReference type="ChEBI" id="CHEBI:17359"/>
        <dbReference type="ChEBI" id="CHEBI:29919"/>
        <dbReference type="ChEBI" id="CHEBI:57783"/>
        <dbReference type="ChEBI" id="CHEBI:58349"/>
        <dbReference type="EC" id="1.8.1.2"/>
    </reaction>
</comment>
<dbReference type="GO" id="GO:0050660">
    <property type="term" value="F:flavin adenine dinucleotide binding"/>
    <property type="evidence" value="ECO:0007669"/>
    <property type="project" value="TreeGrafter"/>
</dbReference>
<evidence type="ECO:0000256" key="7">
    <source>
        <dbReference type="ARBA" id="ARBA00022643"/>
    </source>
</evidence>
<dbReference type="Gene3D" id="2.40.30.10">
    <property type="entry name" value="Translation factors"/>
    <property type="match status" value="1"/>
</dbReference>
<comment type="cofactor">
    <cofactor evidence="2">
        <name>FAD</name>
        <dbReference type="ChEBI" id="CHEBI:57692"/>
    </cofactor>
</comment>
<evidence type="ECO:0000256" key="8">
    <source>
        <dbReference type="ARBA" id="ARBA00022827"/>
    </source>
</evidence>
<evidence type="ECO:0000256" key="2">
    <source>
        <dbReference type="ARBA" id="ARBA00001974"/>
    </source>
</evidence>
<dbReference type="GO" id="GO:0004783">
    <property type="term" value="F:sulfite reductase (NADPH) activity"/>
    <property type="evidence" value="ECO:0007669"/>
    <property type="project" value="UniProtKB-EC"/>
</dbReference>
<accession>A0A2T0FEZ4</accession>
<comment type="pathway">
    <text evidence="3">Sulfur metabolism; hydrogen sulfide biosynthesis; hydrogen sulfide from sulfite (NADPH route): step 1/1.</text>
</comment>
<dbReference type="Gene3D" id="3.40.50.970">
    <property type="match status" value="1"/>
</dbReference>
<keyword evidence="10" id="KW-0249">Electron transport</keyword>
<dbReference type="Gene3D" id="3.40.920.10">
    <property type="entry name" value="Pyruvate-ferredoxin oxidoreductase, PFOR, domain III"/>
    <property type="match status" value="1"/>
</dbReference>
<evidence type="ECO:0000256" key="3">
    <source>
        <dbReference type="ARBA" id="ARBA00004774"/>
    </source>
</evidence>
<evidence type="ECO:0000256" key="10">
    <source>
        <dbReference type="ARBA" id="ARBA00022982"/>
    </source>
</evidence>
<dbReference type="InterPro" id="IPR001709">
    <property type="entry name" value="Flavoprot_Pyr_Nucl_cyt_Rdtase"/>
</dbReference>
<evidence type="ECO:0000256" key="5">
    <source>
        <dbReference type="ARBA" id="ARBA00022448"/>
    </source>
</evidence>
<keyword evidence="9" id="KW-0521">NADP</keyword>
<organism evidence="15 16">
    <name type="scientific">Wickerhamiella sorbophila</name>
    <dbReference type="NCBI Taxonomy" id="45607"/>
    <lineage>
        <taxon>Eukaryota</taxon>
        <taxon>Fungi</taxon>
        <taxon>Dikarya</taxon>
        <taxon>Ascomycota</taxon>
        <taxon>Saccharomycotina</taxon>
        <taxon>Dipodascomycetes</taxon>
        <taxon>Dipodascales</taxon>
        <taxon>Trichomonascaceae</taxon>
        <taxon>Wickerhamiella</taxon>
    </lineage>
</organism>
<name>A0A2T0FEZ4_9ASCO</name>
<evidence type="ECO:0000256" key="9">
    <source>
        <dbReference type="ARBA" id="ARBA00022857"/>
    </source>
</evidence>
<dbReference type="Gene3D" id="1.20.990.10">
    <property type="entry name" value="NADPH-cytochrome p450 Reductase, Chain A, domain 3"/>
    <property type="match status" value="1"/>
</dbReference>
<dbReference type="InterPro" id="IPR017927">
    <property type="entry name" value="FAD-bd_FR_type"/>
</dbReference>
<reference evidence="15 16" key="1">
    <citation type="submission" date="2017-04" db="EMBL/GenBank/DDBJ databases">
        <title>Genome sequencing of [Candida] sorbophila.</title>
        <authorList>
            <person name="Ahn J.O."/>
        </authorList>
    </citation>
    <scope>NUCLEOTIDE SEQUENCE [LARGE SCALE GENOMIC DNA]</scope>
    <source>
        <strain evidence="15 16">DS02</strain>
    </source>
</reference>
<dbReference type="AlphaFoldDB" id="A0A2T0FEZ4"/>
<dbReference type="Proteomes" id="UP000238350">
    <property type="component" value="Unassembled WGS sequence"/>
</dbReference>
<dbReference type="GO" id="GO:0016903">
    <property type="term" value="F:oxidoreductase activity, acting on the aldehyde or oxo group of donors"/>
    <property type="evidence" value="ECO:0007669"/>
    <property type="project" value="InterPro"/>
</dbReference>
<comment type="cofactor">
    <cofactor evidence="1">
        <name>FMN</name>
        <dbReference type="ChEBI" id="CHEBI:58210"/>
    </cofactor>
</comment>
<comment type="caution">
    <text evidence="15">The sequence shown here is derived from an EMBL/GenBank/DDBJ whole genome shotgun (WGS) entry which is preliminary data.</text>
</comment>
<evidence type="ECO:0000313" key="15">
    <source>
        <dbReference type="EMBL" id="PRT53537.1"/>
    </source>
</evidence>
<comment type="function">
    <text evidence="13">This enzyme catalyzes the 6-electron reduction of sulfite to sulfide. This is one of several activities required for the biosynthesis of L-cysteine from sulfate.</text>
</comment>
<dbReference type="InterPro" id="IPR003097">
    <property type="entry name" value="CysJ-like_FAD-binding"/>
</dbReference>
<dbReference type="PANTHER" id="PTHR19384:SF109">
    <property type="entry name" value="SULFITE REDUCTASE [NADPH] FLAVOPROTEIN COMPONENT"/>
    <property type="match status" value="1"/>
</dbReference>
<evidence type="ECO:0000256" key="11">
    <source>
        <dbReference type="ARBA" id="ARBA00023002"/>
    </source>
</evidence>
<keyword evidence="11" id="KW-0560">Oxidoreductase</keyword>
<dbReference type="PANTHER" id="PTHR19384">
    <property type="entry name" value="NITRIC OXIDE SYNTHASE-RELATED"/>
    <property type="match status" value="1"/>
</dbReference>
<dbReference type="Pfam" id="PF00667">
    <property type="entry name" value="FAD_binding_1"/>
    <property type="match status" value="1"/>
</dbReference>
<evidence type="ECO:0000256" key="6">
    <source>
        <dbReference type="ARBA" id="ARBA00022630"/>
    </source>
</evidence>
<dbReference type="InterPro" id="IPR017938">
    <property type="entry name" value="Riboflavin_synthase-like_b-brl"/>
</dbReference>
<keyword evidence="7" id="KW-0288">FMN</keyword>
<dbReference type="Gene3D" id="3.40.50.80">
    <property type="entry name" value="Nucleotide-binding domain of ferredoxin-NADP reductase (FNR) module"/>
    <property type="match status" value="1"/>
</dbReference>
<dbReference type="PRINTS" id="PR00371">
    <property type="entry name" value="FPNCR"/>
</dbReference>
<keyword evidence="5" id="KW-0813">Transport</keyword>
<dbReference type="SUPFAM" id="SSF53323">
    <property type="entry name" value="Pyruvate-ferredoxin oxidoreductase, PFOR, domain III"/>
    <property type="match status" value="1"/>
</dbReference>
<dbReference type="STRING" id="45607.A0A2T0FEZ4"/>
<evidence type="ECO:0000256" key="1">
    <source>
        <dbReference type="ARBA" id="ARBA00001917"/>
    </source>
</evidence>
<dbReference type="EC" id="1.8.1.2" evidence="4"/>
<dbReference type="InterPro" id="IPR001433">
    <property type="entry name" value="OxRdtase_FAD/NAD-bd"/>
</dbReference>
<evidence type="ECO:0000256" key="13">
    <source>
        <dbReference type="ARBA" id="ARBA00059320"/>
    </source>
</evidence>
<dbReference type="Pfam" id="PF00175">
    <property type="entry name" value="NAD_binding_1"/>
    <property type="match status" value="1"/>
</dbReference>
<dbReference type="CDD" id="cd06207">
    <property type="entry name" value="CyPoR_like"/>
    <property type="match status" value="1"/>
</dbReference>
<keyword evidence="6" id="KW-0285">Flavoprotein</keyword>
<dbReference type="EMBL" id="NDIQ01000001">
    <property type="protein sequence ID" value="PRT53537.1"/>
    <property type="molecule type" value="Genomic_DNA"/>
</dbReference>
<dbReference type="SUPFAM" id="SSF52343">
    <property type="entry name" value="Ferredoxin reductase-like, C-terminal NADP-linked domain"/>
    <property type="match status" value="1"/>
</dbReference>
<keyword evidence="8" id="KW-0274">FAD</keyword>
<keyword evidence="16" id="KW-1185">Reference proteome</keyword>
<evidence type="ECO:0000256" key="12">
    <source>
        <dbReference type="ARBA" id="ARBA00052219"/>
    </source>
</evidence>
<dbReference type="SUPFAM" id="SSF63380">
    <property type="entry name" value="Riboflavin synthase domain-like"/>
    <property type="match status" value="1"/>
</dbReference>
<evidence type="ECO:0000256" key="4">
    <source>
        <dbReference type="ARBA" id="ARBA00012604"/>
    </source>
</evidence>
<dbReference type="InterPro" id="IPR023173">
    <property type="entry name" value="NADPH_Cyt_P450_Rdtase_alpha"/>
</dbReference>
<dbReference type="GO" id="GO:0005829">
    <property type="term" value="C:cytosol"/>
    <property type="evidence" value="ECO:0007669"/>
    <property type="project" value="TreeGrafter"/>
</dbReference>
<feature type="domain" description="FAD-binding FR-type" evidence="14">
    <location>
        <begin position="608"/>
        <end position="839"/>
    </location>
</feature>
<dbReference type="InterPro" id="IPR039261">
    <property type="entry name" value="FNR_nucleotide-bd"/>
</dbReference>
<proteinExistence type="predicted"/>
<dbReference type="RefSeq" id="XP_024663483.1">
    <property type="nucleotide sequence ID" value="XM_024807715.1"/>
</dbReference>
<evidence type="ECO:0000259" key="14">
    <source>
        <dbReference type="PROSITE" id="PS51384"/>
    </source>
</evidence>
<gene>
    <name evidence="15" type="ORF">B9G98_01157</name>
</gene>
<sequence>MVDIATNLAHSVATAENVPRSPTEFKGTQYVSRQLLVHQVAYNLSATIFNYSPASLNIDRAVRSWADSQQVNLFGQVPHLMNLESRAGAGAALLGYLRATKQNGPAAVLLTSGAFEFMLPVLLQHQTLLSNLNVAFHVAAVEYDQNSDRLVNDFDTPLAIARQLGWTSVISNLGSDARDVQQTAVLASQLATAGPVVHVYDGIRGTAQLSLVPILEPSTYSKVPSTITTNVTDAIATTNATLGTSFAPIEIASSTDAQAAVVGVGSALPYSLEGVTRVNVRVYTRTVAVDILEQVKASTIYVLDAGLYKELSAASHLVFGPGRGPAVVFSEAETAEYLASEIGVTTVNIDERRSAVFFDSDCARAAGAPAAIARFTQADFYPVFDSFVAGGSVESNLRLDGTGAQRVENAAFVYAGALSVAKTVDLAARAAPGANIVVGAPADKVEKLTAASKRSIAAKKLNVFTLDFNQLDTSNTQGRTASMAVQAAFWYLGGHDLTLDQITTRIVQANGQDTELVAATVNKLAATVIEKGLVPIDTKEWATASEENEQVLPAAFVERSLVPMHFSTSEEEEPEREIEELTRSEIAQRFVFSEAFNEKEELRPDVSSKAVIAKVQVNQRVTPENYDRHIFHIELDITGTGLTYAIGEALGIHAPNNADNVSEFIQWYGIDANEVFGVPHGDSPDVIEYKTAFQALRDNLDVFGKVPKRFFEELANYATKEDQRQKLQLLALPAGAEELKRRNEVDFDNYVDILKEFDSAHPPFAKLAQMIAPLKRREYSIASSQKVHPNAVHLLIVVVDWVDKNGQKRYGQCSKFLADLRHGAEVTVSVKPSVMKLPKDPKTPIIMAGLGTGLAPFKAFLEEKMWQRDQGHEIGEVFLFLGSRHQREEYLYGELFEAFKSAGVLTHIGAAFSRDQPEKIYIQHRILQAKPELTDAFVVNSGNFYLCGPTWPVPDVSAALSDIVTAEAATRGEKIDSGRLIETLKDDERYILEVY</sequence>
<dbReference type="InterPro" id="IPR002869">
    <property type="entry name" value="Pyrv_flavodox_OxRed_cen"/>
</dbReference>